<gene>
    <name evidence="1" type="primary">frc_4</name>
    <name evidence="1" type="ORF">LMG27174_07065</name>
</gene>
<dbReference type="Proteomes" id="UP000494205">
    <property type="component" value="Unassembled WGS sequence"/>
</dbReference>
<keyword evidence="1" id="KW-0808">Transferase</keyword>
<accession>A0A6J5CU96</accession>
<dbReference type="AlphaFoldDB" id="A0A6J5CU96"/>
<reference evidence="1 2" key="1">
    <citation type="submission" date="2020-04" db="EMBL/GenBank/DDBJ databases">
        <authorList>
            <person name="De Canck E."/>
        </authorList>
    </citation>
    <scope>NUCLEOTIDE SEQUENCE [LARGE SCALE GENOMIC DNA]</scope>
    <source>
        <strain evidence="1 2">LMG 27174</strain>
    </source>
</reference>
<organism evidence="1 2">
    <name type="scientific">Paraburkholderia rhynchosiae</name>
    <dbReference type="NCBI Taxonomy" id="487049"/>
    <lineage>
        <taxon>Bacteria</taxon>
        <taxon>Pseudomonadati</taxon>
        <taxon>Pseudomonadota</taxon>
        <taxon>Betaproteobacteria</taxon>
        <taxon>Burkholderiales</taxon>
        <taxon>Burkholderiaceae</taxon>
        <taxon>Paraburkholderia</taxon>
    </lineage>
</organism>
<dbReference type="Gene3D" id="3.40.50.10540">
    <property type="entry name" value="Crotonobetainyl-coa:carnitine coa-transferase, domain 1"/>
    <property type="match status" value="1"/>
</dbReference>
<dbReference type="InterPro" id="IPR050509">
    <property type="entry name" value="CoA-transferase_III"/>
</dbReference>
<protein>
    <submittedName>
        <fullName evidence="1">Formyl-CoA:oxalate CoA-transferase</fullName>
        <ecNumber evidence="1">2.8.3.16</ecNumber>
    </submittedName>
</protein>
<dbReference type="InterPro" id="IPR003673">
    <property type="entry name" value="CoA-Trfase_fam_III"/>
</dbReference>
<evidence type="ECO:0000313" key="2">
    <source>
        <dbReference type="Proteomes" id="UP000494205"/>
    </source>
</evidence>
<name>A0A6J5CU96_9BURK</name>
<proteinExistence type="predicted"/>
<dbReference type="PANTHER" id="PTHR48228:SF5">
    <property type="entry name" value="ALPHA-METHYLACYL-COA RACEMASE"/>
    <property type="match status" value="1"/>
</dbReference>
<dbReference type="PANTHER" id="PTHR48228">
    <property type="entry name" value="SUCCINYL-COA--D-CITRAMALATE COA-TRANSFERASE"/>
    <property type="match status" value="1"/>
</dbReference>
<evidence type="ECO:0000313" key="1">
    <source>
        <dbReference type="EMBL" id="CAB3743826.1"/>
    </source>
</evidence>
<dbReference type="InterPro" id="IPR023606">
    <property type="entry name" value="CoA-Trfase_III_dom_1_sf"/>
</dbReference>
<dbReference type="GO" id="GO:0033608">
    <property type="term" value="F:formyl-CoA transferase activity"/>
    <property type="evidence" value="ECO:0007669"/>
    <property type="project" value="UniProtKB-EC"/>
</dbReference>
<dbReference type="Pfam" id="PF02515">
    <property type="entry name" value="CoA_transf_3"/>
    <property type="match status" value="1"/>
</dbReference>
<sequence>MRTNTGGLEEETTPIKPEWSCLNGVRVVDLSQLLPGPHATSMLMHLGADVVKVEPPGAGDPARQLGREIFAQLNRGKRSVALDLKSPAGKAAMLELVRGADAVVEGFRPGVMKRFGLDYATLAEVNPRIVMCSISGFGQTGPYAARPGHDLNYLALGGFWSIPVQVDDRSRVRVFGWRTMPRRATPRSRWPWQS</sequence>
<dbReference type="EC" id="2.8.3.16" evidence="1"/>
<dbReference type="SUPFAM" id="SSF89796">
    <property type="entry name" value="CoA-transferase family III (CaiB/BaiF)"/>
    <property type="match status" value="1"/>
</dbReference>
<dbReference type="EMBL" id="CADIJZ010000062">
    <property type="protein sequence ID" value="CAB3743826.1"/>
    <property type="molecule type" value="Genomic_DNA"/>
</dbReference>